<sequence length="200" mass="23076">MESYMQSIEKVRAMVEREGDAGWQREGRRCSDLCSKRMVLFGLCFYVNKVLLFMLFPLWRLLRTYGCVSYVALLVVGGSEALALLSDKCKIQPLRIRESNLDDFLLDPRNPSSNGDLFGKYVKTNQLFLVLDNFKLSASFISFFEELRIPLGDIEERVETISEPELCCSWRSRRKVKEDAKKLKVFYVTVGFGIEVKKAN</sequence>
<evidence type="ECO:0000313" key="3">
    <source>
        <dbReference type="Proteomes" id="UP000594638"/>
    </source>
</evidence>
<accession>A0A8S0VBW5</accession>
<keyword evidence="1" id="KW-1133">Transmembrane helix</keyword>
<keyword evidence="1" id="KW-0812">Transmembrane</keyword>
<gene>
    <name evidence="2" type="ORF">OLEA9_A026774</name>
</gene>
<keyword evidence="3" id="KW-1185">Reference proteome</keyword>
<comment type="caution">
    <text evidence="2">The sequence shown here is derived from an EMBL/GenBank/DDBJ whole genome shotgun (WGS) entry which is preliminary data.</text>
</comment>
<protein>
    <submittedName>
        <fullName evidence="2">Uncharacterized protein</fullName>
    </submittedName>
</protein>
<evidence type="ECO:0000256" key="1">
    <source>
        <dbReference type="SAM" id="Phobius"/>
    </source>
</evidence>
<reference evidence="2 3" key="1">
    <citation type="submission" date="2019-12" db="EMBL/GenBank/DDBJ databases">
        <authorList>
            <person name="Alioto T."/>
            <person name="Alioto T."/>
            <person name="Gomez Garrido J."/>
        </authorList>
    </citation>
    <scope>NUCLEOTIDE SEQUENCE [LARGE SCALE GENOMIC DNA]</scope>
</reference>
<name>A0A8S0VBW5_OLEEU</name>
<dbReference type="AlphaFoldDB" id="A0A8S0VBW5"/>
<dbReference type="EMBL" id="CACTIH010009229">
    <property type="protein sequence ID" value="CAA3027949.1"/>
    <property type="molecule type" value="Genomic_DNA"/>
</dbReference>
<feature type="transmembrane region" description="Helical" evidence="1">
    <location>
        <begin position="62"/>
        <end position="85"/>
    </location>
</feature>
<proteinExistence type="predicted"/>
<evidence type="ECO:0000313" key="2">
    <source>
        <dbReference type="EMBL" id="CAA3027949.1"/>
    </source>
</evidence>
<organism evidence="2 3">
    <name type="scientific">Olea europaea subsp. europaea</name>
    <dbReference type="NCBI Taxonomy" id="158383"/>
    <lineage>
        <taxon>Eukaryota</taxon>
        <taxon>Viridiplantae</taxon>
        <taxon>Streptophyta</taxon>
        <taxon>Embryophyta</taxon>
        <taxon>Tracheophyta</taxon>
        <taxon>Spermatophyta</taxon>
        <taxon>Magnoliopsida</taxon>
        <taxon>eudicotyledons</taxon>
        <taxon>Gunneridae</taxon>
        <taxon>Pentapetalae</taxon>
        <taxon>asterids</taxon>
        <taxon>lamiids</taxon>
        <taxon>Lamiales</taxon>
        <taxon>Oleaceae</taxon>
        <taxon>Oleeae</taxon>
        <taxon>Olea</taxon>
    </lineage>
</organism>
<feature type="transmembrane region" description="Helical" evidence="1">
    <location>
        <begin position="38"/>
        <end position="56"/>
    </location>
</feature>
<keyword evidence="1" id="KW-0472">Membrane</keyword>
<dbReference type="Proteomes" id="UP000594638">
    <property type="component" value="Unassembled WGS sequence"/>
</dbReference>
<dbReference type="Gramene" id="OE9A026774T1">
    <property type="protein sequence ID" value="OE9A026774C1"/>
    <property type="gene ID" value="OE9A026774"/>
</dbReference>